<dbReference type="GO" id="GO:0043565">
    <property type="term" value="F:sequence-specific DNA binding"/>
    <property type="evidence" value="ECO:0007669"/>
    <property type="project" value="InterPro"/>
</dbReference>
<comment type="function">
    <text evidence="5">May play the central regulatory role in sporulation. It may be an element of the effector pathway responsible for the activation of sporulation genes in response to nutritional stress. Spo0A may act in concert with spo0H (a sigma factor) to control the expression of some genes that are critical to the sporulation process.</text>
</comment>
<evidence type="ECO:0000256" key="1">
    <source>
        <dbReference type="ARBA" id="ARBA00018672"/>
    </source>
</evidence>
<evidence type="ECO:0000313" key="10">
    <source>
        <dbReference type="Proteomes" id="UP000184536"/>
    </source>
</evidence>
<dbReference type="PANTHER" id="PTHR43280">
    <property type="entry name" value="ARAC-FAMILY TRANSCRIPTIONAL REGULATOR"/>
    <property type="match status" value="1"/>
</dbReference>
<feature type="modified residue" description="4-aspartylphosphate" evidence="6">
    <location>
        <position position="56"/>
    </location>
</feature>
<keyword evidence="2" id="KW-0805">Transcription regulation</keyword>
<dbReference type="InterPro" id="IPR018060">
    <property type="entry name" value="HTH_AraC"/>
</dbReference>
<dbReference type="SMART" id="SM00448">
    <property type="entry name" value="REC"/>
    <property type="match status" value="1"/>
</dbReference>
<keyword evidence="3" id="KW-0238">DNA-binding</keyword>
<dbReference type="InterPro" id="IPR020449">
    <property type="entry name" value="Tscrpt_reg_AraC-type_HTH"/>
</dbReference>
<gene>
    <name evidence="9" type="ORF">SAMN02745975_02294</name>
</gene>
<evidence type="ECO:0000259" key="7">
    <source>
        <dbReference type="PROSITE" id="PS01124"/>
    </source>
</evidence>
<protein>
    <recommendedName>
        <fullName evidence="1">Stage 0 sporulation protein A homolog</fullName>
    </recommendedName>
</protein>
<dbReference type="EMBL" id="FQZV01000028">
    <property type="protein sequence ID" value="SHJ52538.1"/>
    <property type="molecule type" value="Genomic_DNA"/>
</dbReference>
<dbReference type="Proteomes" id="UP000184536">
    <property type="component" value="Unassembled WGS sequence"/>
</dbReference>
<evidence type="ECO:0000256" key="6">
    <source>
        <dbReference type="PROSITE-ProRule" id="PRU00169"/>
    </source>
</evidence>
<keyword evidence="4" id="KW-0804">Transcription</keyword>
<dbReference type="InterPro" id="IPR001789">
    <property type="entry name" value="Sig_transdc_resp-reg_receiver"/>
</dbReference>
<sequence length="345" mass="39608">MCTKILLADDEYLEREALKIIIHEGMKDVIIAGEASSGREVIALHEEHKPHIILMDIKMPGIDGIRATELIKRENPYIVIIIITAYDEFALAQKAIKAGADDYILKPARPEEILAAVDKYRNKSKQGIFSKGVEEETAAFELLRRGDYHGFKKALNEILAHSAGEVESIDAQRTKIIQMVTEVFKVAHEFCNKPEKLINLQFHSTYELGHQKNIGTMIQWFNNLLEKIYDTVFRENETNLNRELEIILHYIEKNFHKGITLEDVAKHVGLSPFYLSKLFKKQVGINFIEYVTKKKIDKAKDLLVQTNLPVINIALELGFHEPNYFSKVFKKVEGITPSQYRDRIS</sequence>
<dbReference type="PROSITE" id="PS01124">
    <property type="entry name" value="HTH_ARAC_FAMILY_2"/>
    <property type="match status" value="1"/>
</dbReference>
<dbReference type="Gene3D" id="1.10.10.60">
    <property type="entry name" value="Homeodomain-like"/>
    <property type="match status" value="2"/>
</dbReference>
<dbReference type="OrthoDB" id="324626at2"/>
<keyword evidence="6" id="KW-0597">Phosphoprotein</keyword>
<dbReference type="Pfam" id="PF00072">
    <property type="entry name" value="Response_reg"/>
    <property type="match status" value="1"/>
</dbReference>
<dbReference type="PROSITE" id="PS50110">
    <property type="entry name" value="RESPONSE_REGULATORY"/>
    <property type="match status" value="1"/>
</dbReference>
<dbReference type="Gene3D" id="3.40.50.2300">
    <property type="match status" value="1"/>
</dbReference>
<dbReference type="Pfam" id="PF12833">
    <property type="entry name" value="HTH_18"/>
    <property type="match status" value="1"/>
</dbReference>
<dbReference type="InterPro" id="IPR009057">
    <property type="entry name" value="Homeodomain-like_sf"/>
</dbReference>
<proteinExistence type="predicted"/>
<dbReference type="GO" id="GO:0000160">
    <property type="term" value="P:phosphorelay signal transduction system"/>
    <property type="evidence" value="ECO:0007669"/>
    <property type="project" value="InterPro"/>
</dbReference>
<evidence type="ECO:0000256" key="3">
    <source>
        <dbReference type="ARBA" id="ARBA00023125"/>
    </source>
</evidence>
<dbReference type="AlphaFoldDB" id="A0A1M6K0V0"/>
<dbReference type="SUPFAM" id="SSF52172">
    <property type="entry name" value="CheY-like"/>
    <property type="match status" value="1"/>
</dbReference>
<accession>A0A1M6K0V0</accession>
<dbReference type="PRINTS" id="PR00032">
    <property type="entry name" value="HTHARAC"/>
</dbReference>
<evidence type="ECO:0000256" key="4">
    <source>
        <dbReference type="ARBA" id="ARBA00023163"/>
    </source>
</evidence>
<feature type="domain" description="HTH araC/xylS-type" evidence="7">
    <location>
        <begin position="245"/>
        <end position="343"/>
    </location>
</feature>
<evidence type="ECO:0000256" key="5">
    <source>
        <dbReference type="ARBA" id="ARBA00024867"/>
    </source>
</evidence>
<dbReference type="PROSITE" id="PS00041">
    <property type="entry name" value="HTH_ARAC_FAMILY_1"/>
    <property type="match status" value="1"/>
</dbReference>
<dbReference type="SUPFAM" id="SSF46689">
    <property type="entry name" value="Homeodomain-like"/>
    <property type="match status" value="2"/>
</dbReference>
<dbReference type="PANTHER" id="PTHR43280:SF10">
    <property type="entry name" value="REGULATORY PROTEIN POCR"/>
    <property type="match status" value="1"/>
</dbReference>
<name>A0A1M6K0V0_9FIRM</name>
<organism evidence="9 10">
    <name type="scientific">Geosporobacter subterraneus DSM 17957</name>
    <dbReference type="NCBI Taxonomy" id="1121919"/>
    <lineage>
        <taxon>Bacteria</taxon>
        <taxon>Bacillati</taxon>
        <taxon>Bacillota</taxon>
        <taxon>Clostridia</taxon>
        <taxon>Peptostreptococcales</taxon>
        <taxon>Thermotaleaceae</taxon>
        <taxon>Geosporobacter</taxon>
    </lineage>
</organism>
<dbReference type="InterPro" id="IPR018062">
    <property type="entry name" value="HTH_AraC-typ_CS"/>
</dbReference>
<evidence type="ECO:0000256" key="2">
    <source>
        <dbReference type="ARBA" id="ARBA00023015"/>
    </source>
</evidence>
<keyword evidence="10" id="KW-1185">Reference proteome</keyword>
<reference evidence="10" key="1">
    <citation type="submission" date="2016-11" db="EMBL/GenBank/DDBJ databases">
        <authorList>
            <person name="Varghese N."/>
            <person name="Submissions S."/>
        </authorList>
    </citation>
    <scope>NUCLEOTIDE SEQUENCE [LARGE SCALE GENOMIC DNA]</scope>
    <source>
        <strain evidence="10">DSM 17957</strain>
    </source>
</reference>
<dbReference type="InterPro" id="IPR011006">
    <property type="entry name" value="CheY-like_superfamily"/>
</dbReference>
<dbReference type="SMART" id="SM00342">
    <property type="entry name" value="HTH_ARAC"/>
    <property type="match status" value="1"/>
</dbReference>
<evidence type="ECO:0000313" key="9">
    <source>
        <dbReference type="EMBL" id="SHJ52538.1"/>
    </source>
</evidence>
<dbReference type="RefSeq" id="WP_110941419.1">
    <property type="nucleotide sequence ID" value="NZ_FQZV01000028.1"/>
</dbReference>
<feature type="domain" description="Response regulatory" evidence="8">
    <location>
        <begin position="4"/>
        <end position="121"/>
    </location>
</feature>
<dbReference type="GO" id="GO:0003700">
    <property type="term" value="F:DNA-binding transcription factor activity"/>
    <property type="evidence" value="ECO:0007669"/>
    <property type="project" value="InterPro"/>
</dbReference>
<dbReference type="CDD" id="cd17536">
    <property type="entry name" value="REC_YesN-like"/>
    <property type="match status" value="1"/>
</dbReference>
<evidence type="ECO:0000259" key="8">
    <source>
        <dbReference type="PROSITE" id="PS50110"/>
    </source>
</evidence>
<dbReference type="STRING" id="1121919.SAMN02745975_02294"/>